<dbReference type="AlphaFoldDB" id="A0A9P8AHW8"/>
<accession>A0A9P8AHW8</accession>
<proteinExistence type="inferred from homology"/>
<evidence type="ECO:0000256" key="14">
    <source>
        <dbReference type="ARBA" id="ARBA00023315"/>
    </source>
</evidence>
<comment type="similarity">
    <text evidence="4">Belongs to the diacylglycerol acyltransferase family.</text>
</comment>
<dbReference type="GO" id="GO:0005789">
    <property type="term" value="C:endoplasmic reticulum membrane"/>
    <property type="evidence" value="ECO:0007669"/>
    <property type="project" value="UniProtKB-SubCell"/>
</dbReference>
<evidence type="ECO:0000256" key="13">
    <source>
        <dbReference type="ARBA" id="ARBA00023136"/>
    </source>
</evidence>
<dbReference type="PANTHER" id="PTHR12317">
    <property type="entry name" value="DIACYLGLYCEROL O-ACYLTRANSFERASE"/>
    <property type="match status" value="1"/>
</dbReference>
<dbReference type="Proteomes" id="UP000790833">
    <property type="component" value="Unassembled WGS sequence"/>
</dbReference>
<comment type="subcellular location">
    <subcellularLocation>
        <location evidence="1">Endoplasmic reticulum membrane</location>
        <topology evidence="1">Multi-pass membrane protein</topology>
    </subcellularLocation>
</comment>
<evidence type="ECO:0000256" key="16">
    <source>
        <dbReference type="SAM" id="MobiDB-lite"/>
    </source>
</evidence>
<evidence type="ECO:0000256" key="4">
    <source>
        <dbReference type="ARBA" id="ARBA00005420"/>
    </source>
</evidence>
<dbReference type="GO" id="GO:0004144">
    <property type="term" value="F:diacylglycerol O-acyltransferase activity"/>
    <property type="evidence" value="ECO:0007669"/>
    <property type="project" value="UniProtKB-EC"/>
</dbReference>
<dbReference type="GO" id="GO:0019432">
    <property type="term" value="P:triglyceride biosynthetic process"/>
    <property type="evidence" value="ECO:0007669"/>
    <property type="project" value="TreeGrafter"/>
</dbReference>
<feature type="region of interest" description="Disordered" evidence="16">
    <location>
        <begin position="568"/>
        <end position="595"/>
    </location>
</feature>
<comment type="catalytic activity">
    <reaction evidence="15">
        <text>an acyl-CoA + a 1,2-diacyl-sn-glycerol = a triacyl-sn-glycerol + CoA</text>
        <dbReference type="Rhea" id="RHEA:10868"/>
        <dbReference type="ChEBI" id="CHEBI:17815"/>
        <dbReference type="ChEBI" id="CHEBI:57287"/>
        <dbReference type="ChEBI" id="CHEBI:58342"/>
        <dbReference type="ChEBI" id="CHEBI:64615"/>
        <dbReference type="EC" id="2.3.1.20"/>
    </reaction>
</comment>
<evidence type="ECO:0000313" key="18">
    <source>
        <dbReference type="EMBL" id="KAG7193124.1"/>
    </source>
</evidence>
<evidence type="ECO:0000313" key="19">
    <source>
        <dbReference type="Proteomes" id="UP000790833"/>
    </source>
</evidence>
<comment type="caution">
    <text evidence="18">The sequence shown here is derived from an EMBL/GenBank/DDBJ whole genome shotgun (WGS) entry which is preliminary data.</text>
</comment>
<comment type="pathway">
    <text evidence="2">Glycerolipid metabolism; triacylglycerol biosynthesis.</text>
</comment>
<evidence type="ECO:0000256" key="1">
    <source>
        <dbReference type="ARBA" id="ARBA00004477"/>
    </source>
</evidence>
<comment type="pathway">
    <text evidence="3">Lipid metabolism.</text>
</comment>
<dbReference type="InterPro" id="IPR007130">
    <property type="entry name" value="DAGAT"/>
</dbReference>
<gene>
    <name evidence="18" type="primary">DGA1</name>
    <name evidence="18" type="ORF">KQ657_001241</name>
</gene>
<evidence type="ECO:0000256" key="10">
    <source>
        <dbReference type="ARBA" id="ARBA00022824"/>
    </source>
</evidence>
<dbReference type="PANTHER" id="PTHR12317:SF0">
    <property type="entry name" value="ACYLTRANSFERASE"/>
    <property type="match status" value="1"/>
</dbReference>
<keyword evidence="8 17" id="KW-0812">Transmembrane</keyword>
<evidence type="ECO:0000256" key="2">
    <source>
        <dbReference type="ARBA" id="ARBA00004771"/>
    </source>
</evidence>
<feature type="compositionally biased region" description="Polar residues" evidence="16">
    <location>
        <begin position="42"/>
        <end position="56"/>
    </location>
</feature>
<sequence length="640" mass="72374">MVEKNVDSDSTHVEFTASKSSDSAGSGLESTAPAEEFPSIVVNKNSTNGTDVTTRITTKEEEDIHSSGSVKLSNSAATDGSSKPLKKAPPEATQEVSVKAKTKQQKKDLHLCLNIAPLNTPLQNRLETFAVMWHCVSIPSFIILFLILLWLGWVVWLGVIIPYYIWWYGFDLHTPTNGKVVYRTRDWMRNLIIWKWFIDYFPIRVMKTVDLEPTFSNVLVQDDDLPDDEEDLVSEFLTTIIDRLFMKLGLHKRLNLLDRRRSSVSLSSSSNKIYKRVTTGPRYIFCYHPHGVISMGVMGMFATNAVRNEPFQPPARFLKPLFHDPSKYKRLFPGIGQVFPLTLTTQFTLPFYRDYLLSLGLTSASANNIKSLINNGDNSVCLVVGGAKESLLNNMVAPKYRIGKGYKGGIDSSTESKDNKKKSEIKLVLQKRKGFVKLAIELGNVALVPVFAFGEADIYKLNTPKPGSFGYWLQQWIKDKFLFTIPFFSARGVFIYDFGLLPYRNPINVVMGRPIYVPEGILSDYKRNHPEFFKEDVVTTLGNNKTELSGFTRKSSFSNLLSRATSSIQKSDSTGSSKSALKGNETPTTTYSRGNKNLKTKIPIELVDHYHHLYVEELKRVYEENKFKYGYGDVELNIID</sequence>
<evidence type="ECO:0000256" key="12">
    <source>
        <dbReference type="ARBA" id="ARBA00023098"/>
    </source>
</evidence>
<evidence type="ECO:0000256" key="15">
    <source>
        <dbReference type="ARBA" id="ARBA00048109"/>
    </source>
</evidence>
<keyword evidence="14" id="KW-0012">Acyltransferase</keyword>
<evidence type="ECO:0000256" key="5">
    <source>
        <dbReference type="ARBA" id="ARBA00013244"/>
    </source>
</evidence>
<evidence type="ECO:0000256" key="17">
    <source>
        <dbReference type="SAM" id="Phobius"/>
    </source>
</evidence>
<name>A0A9P8AHW8_9ASCO</name>
<keyword evidence="6" id="KW-0444">Lipid biosynthesis</keyword>
<dbReference type="EC" id="2.3.1.20" evidence="5"/>
<evidence type="ECO:0000256" key="6">
    <source>
        <dbReference type="ARBA" id="ARBA00022516"/>
    </source>
</evidence>
<keyword evidence="10" id="KW-0256">Endoplasmic reticulum</keyword>
<protein>
    <recommendedName>
        <fullName evidence="5">diacylglycerol O-acyltransferase</fullName>
        <ecNumber evidence="5">2.3.1.20</ecNumber>
    </recommendedName>
</protein>
<organism evidence="18 19">
    <name type="scientific">Scheffersomyces spartinae</name>
    <dbReference type="NCBI Taxonomy" id="45513"/>
    <lineage>
        <taxon>Eukaryota</taxon>
        <taxon>Fungi</taxon>
        <taxon>Dikarya</taxon>
        <taxon>Ascomycota</taxon>
        <taxon>Saccharomycotina</taxon>
        <taxon>Pichiomycetes</taxon>
        <taxon>Debaryomycetaceae</taxon>
        <taxon>Scheffersomyces</taxon>
    </lineage>
</organism>
<feature type="compositionally biased region" description="Basic and acidic residues" evidence="16">
    <location>
        <begin position="1"/>
        <end position="12"/>
    </location>
</feature>
<keyword evidence="9" id="KW-0319">Glycerol metabolism</keyword>
<evidence type="ECO:0000256" key="9">
    <source>
        <dbReference type="ARBA" id="ARBA00022798"/>
    </source>
</evidence>
<feature type="region of interest" description="Disordered" evidence="16">
    <location>
        <begin position="1"/>
        <end position="95"/>
    </location>
</feature>
<evidence type="ECO:0000256" key="7">
    <source>
        <dbReference type="ARBA" id="ARBA00022679"/>
    </source>
</evidence>
<dbReference type="RefSeq" id="XP_043048673.1">
    <property type="nucleotide sequence ID" value="XM_043192041.1"/>
</dbReference>
<reference evidence="18" key="1">
    <citation type="submission" date="2021-03" db="EMBL/GenBank/DDBJ databases">
        <authorList>
            <person name="Palmer J.M."/>
        </authorList>
    </citation>
    <scope>NUCLEOTIDE SEQUENCE</scope>
    <source>
        <strain evidence="18">ARV_011</strain>
    </source>
</reference>
<keyword evidence="19" id="KW-1185">Reference proteome</keyword>
<feature type="transmembrane region" description="Helical" evidence="17">
    <location>
        <begin position="141"/>
        <end position="167"/>
    </location>
</feature>
<evidence type="ECO:0000256" key="8">
    <source>
        <dbReference type="ARBA" id="ARBA00022692"/>
    </source>
</evidence>
<dbReference type="EMBL" id="JAHMUF010000014">
    <property type="protein sequence ID" value="KAG7193124.1"/>
    <property type="molecule type" value="Genomic_DNA"/>
</dbReference>
<feature type="compositionally biased region" description="Polar residues" evidence="16">
    <location>
        <begin position="66"/>
        <end position="81"/>
    </location>
</feature>
<dbReference type="Pfam" id="PF03982">
    <property type="entry name" value="DAGAT"/>
    <property type="match status" value="3"/>
</dbReference>
<keyword evidence="13 17" id="KW-0472">Membrane</keyword>
<dbReference type="OrthoDB" id="264532at2759"/>
<evidence type="ECO:0000256" key="11">
    <source>
        <dbReference type="ARBA" id="ARBA00022989"/>
    </source>
</evidence>
<dbReference type="GO" id="GO:0006071">
    <property type="term" value="P:glycerol metabolic process"/>
    <property type="evidence" value="ECO:0007669"/>
    <property type="project" value="UniProtKB-KW"/>
</dbReference>
<keyword evidence="12" id="KW-0443">Lipid metabolism</keyword>
<evidence type="ECO:0000256" key="3">
    <source>
        <dbReference type="ARBA" id="ARBA00005189"/>
    </source>
</evidence>
<keyword evidence="7" id="KW-0808">Transferase</keyword>
<keyword evidence="11 17" id="KW-1133">Transmembrane helix</keyword>
<dbReference type="GeneID" id="66114615"/>